<organism evidence="1 2">
    <name type="scientific">Streblomastix strix</name>
    <dbReference type="NCBI Taxonomy" id="222440"/>
    <lineage>
        <taxon>Eukaryota</taxon>
        <taxon>Metamonada</taxon>
        <taxon>Preaxostyla</taxon>
        <taxon>Oxymonadida</taxon>
        <taxon>Streblomastigidae</taxon>
        <taxon>Streblomastix</taxon>
    </lineage>
</organism>
<reference evidence="1 2" key="1">
    <citation type="submission" date="2019-03" db="EMBL/GenBank/DDBJ databases">
        <title>Single cell metagenomics reveals metabolic interactions within the superorganism composed of flagellate Streblomastix strix and complex community of Bacteroidetes bacteria on its surface.</title>
        <authorList>
            <person name="Treitli S.C."/>
            <person name="Kolisko M."/>
            <person name="Husnik F."/>
            <person name="Keeling P."/>
            <person name="Hampl V."/>
        </authorList>
    </citation>
    <scope>NUCLEOTIDE SEQUENCE [LARGE SCALE GENOMIC DNA]</scope>
    <source>
        <strain evidence="1">ST1C</strain>
    </source>
</reference>
<name>A0A5J4PU58_9EUKA</name>
<sequence length="109" mass="12648">MFECFVEQDLVSALSDLYHSLNFQNRTINEGDGKFYYGKTGNIQETENIFYNTTLCVGSKAVKVYYPHKFNECYKSDGAETKSYSTKHSNIYEVTIGFNDTQSYQIRCR</sequence>
<proteinExistence type="predicted"/>
<comment type="caution">
    <text evidence="1">The sequence shown here is derived from an EMBL/GenBank/DDBJ whole genome shotgun (WGS) entry which is preliminary data.</text>
</comment>
<dbReference type="Proteomes" id="UP000324800">
    <property type="component" value="Unassembled WGS sequence"/>
</dbReference>
<gene>
    <name evidence="1" type="ORF">EZS28_055983</name>
</gene>
<evidence type="ECO:0000313" key="1">
    <source>
        <dbReference type="EMBL" id="KAA6312114.1"/>
    </source>
</evidence>
<protein>
    <submittedName>
        <fullName evidence="1">Uncharacterized protein</fullName>
    </submittedName>
</protein>
<dbReference type="EMBL" id="SNRW01048940">
    <property type="protein sequence ID" value="KAA6312114.1"/>
    <property type="molecule type" value="Genomic_DNA"/>
</dbReference>
<dbReference type="AlphaFoldDB" id="A0A5J4PU58"/>
<accession>A0A5J4PU58</accession>
<evidence type="ECO:0000313" key="2">
    <source>
        <dbReference type="Proteomes" id="UP000324800"/>
    </source>
</evidence>